<evidence type="ECO:0000313" key="5">
    <source>
        <dbReference type="Proteomes" id="UP001642409"/>
    </source>
</evidence>
<proteinExistence type="predicted"/>
<organism evidence="3">
    <name type="scientific">Hexamita inflata</name>
    <dbReference type="NCBI Taxonomy" id="28002"/>
    <lineage>
        <taxon>Eukaryota</taxon>
        <taxon>Metamonada</taxon>
        <taxon>Diplomonadida</taxon>
        <taxon>Hexamitidae</taxon>
        <taxon>Hexamitinae</taxon>
        <taxon>Hexamita</taxon>
    </lineage>
</organism>
<keyword evidence="5" id="KW-1185">Reference proteome</keyword>
<feature type="region of interest" description="Disordered" evidence="2">
    <location>
        <begin position="291"/>
        <end position="321"/>
    </location>
</feature>
<reference evidence="4 5" key="2">
    <citation type="submission" date="2024-07" db="EMBL/GenBank/DDBJ databases">
        <authorList>
            <person name="Akdeniz Z."/>
        </authorList>
    </citation>
    <scope>NUCLEOTIDE SEQUENCE [LARGE SCALE GENOMIC DNA]</scope>
</reference>
<feature type="coiled-coil region" evidence="1">
    <location>
        <begin position="16"/>
        <end position="73"/>
    </location>
</feature>
<protein>
    <submittedName>
        <fullName evidence="3">Uncharacterized protein</fullName>
    </submittedName>
</protein>
<evidence type="ECO:0000256" key="2">
    <source>
        <dbReference type="SAM" id="MobiDB-lite"/>
    </source>
</evidence>
<keyword evidence="1" id="KW-0175">Coiled coil</keyword>
<dbReference type="Proteomes" id="UP001642409">
    <property type="component" value="Unassembled WGS sequence"/>
</dbReference>
<dbReference type="AlphaFoldDB" id="A0AA86N4Z0"/>
<reference evidence="3" key="1">
    <citation type="submission" date="2023-06" db="EMBL/GenBank/DDBJ databases">
        <authorList>
            <person name="Kurt Z."/>
        </authorList>
    </citation>
    <scope>NUCLEOTIDE SEQUENCE</scope>
</reference>
<accession>A0AA86N4Z0</accession>
<evidence type="ECO:0000313" key="3">
    <source>
        <dbReference type="EMBL" id="CAI9912947.1"/>
    </source>
</evidence>
<sequence>MEKMLPDDPAVLKKLYFKQSKEKYQLQQEINQLRQQTSPSEKDAVIAELTAKVQQQQNQLSTQCEQLQTLEHLSEQMTAQLQSSQPLFTLHMGELLNLYNTDNDALQLEISARVQILLQTEQTLKQQNETLTQNFNNLLNEHESVVAQLQIQKQDSNESGVVEFMEQQLSQVETQINKQNQLISELKSELTNKQNLLQQKTINIQQLEAKIKDNEMKEYIFEQMAQRIQQLENEQKKNQIKQEEQDKERYQIIGKPKTPVQITTSWAQLSPKTKNPVQYTPILKSYSNIVAQEPKQEPKQTPIKKPPTPKRKTNYTLQTNTDQKSIAQLLNEDLNNMNNILNQIKEPKYTPPPKKVIETFQVKTDAVKVQKLTPQFVKNTREQFSEAVQNSVHSHEQNNEIDMDLLLNDLLEVESHNELLMSKQLLQKFNEEAKQINKINAEEQNQQVHRSLTRAEMMTLAMQQPKNILPFQQYKLDQQNGELLQNQQQSINLVTSQNTTQKEKVIVEPVKGKAALLREKMNNLKAQMNSL</sequence>
<feature type="coiled-coil region" evidence="1">
    <location>
        <begin position="114"/>
        <end position="253"/>
    </location>
</feature>
<dbReference type="EMBL" id="CAXDID020000368">
    <property type="protein sequence ID" value="CAL6082838.1"/>
    <property type="molecule type" value="Genomic_DNA"/>
</dbReference>
<name>A0AA86N4Z0_9EUKA</name>
<gene>
    <name evidence="3" type="ORF">HINF_LOCUS592</name>
    <name evidence="4" type="ORF">HINF_LOCUS61435</name>
</gene>
<evidence type="ECO:0000256" key="1">
    <source>
        <dbReference type="SAM" id="Coils"/>
    </source>
</evidence>
<evidence type="ECO:0000313" key="4">
    <source>
        <dbReference type="EMBL" id="CAL6082838.1"/>
    </source>
</evidence>
<dbReference type="EMBL" id="CATOUU010000011">
    <property type="protein sequence ID" value="CAI9912947.1"/>
    <property type="molecule type" value="Genomic_DNA"/>
</dbReference>
<comment type="caution">
    <text evidence="3">The sequence shown here is derived from an EMBL/GenBank/DDBJ whole genome shotgun (WGS) entry which is preliminary data.</text>
</comment>